<dbReference type="InterPro" id="IPR052169">
    <property type="entry name" value="CW_Biosynth-Accessory"/>
</dbReference>
<dbReference type="EC" id="3.1.-.-" evidence="3"/>
<dbReference type="PANTHER" id="PTHR33393">
    <property type="entry name" value="POLYGLUTAMINE SYNTHESIS ACCESSORY PROTEIN RV0574C-RELATED"/>
    <property type="match status" value="1"/>
</dbReference>
<dbReference type="RefSeq" id="WP_289832241.1">
    <property type="nucleotide sequence ID" value="NZ_JAUEDK010000078.1"/>
</dbReference>
<sequence length="332" mass="36718">MITLALVGDVMLGRLVNQRLKTMSADEVWGDVLPQFAAADLRIGNLECALTEHRPQWERTRKVFHFRAAPSAVRVLRAAHIDAVSLANNHTLDFEEQGLLDTITHLDKAGIRHAGAGHNLETATATALIPVKGQQVALIAVTDNEPAFAASATTPGTHYLPVSTDGETLDYVEGLIRRARDEGADLVVFSNHWGPNMVNRPSALFRRFAHAVIERGADVYYGHSAHLFQGVEIHRGKPILYSTGDFVDDYAVDPWLHNDWSFLFQVGMEGGLLRRLVLYPVLLTVAHVRRAEPPERPLICKRMRELSAELGTMLHEEHGILSWQAGSISVPA</sequence>
<evidence type="ECO:0000313" key="3">
    <source>
        <dbReference type="EMBL" id="MDN0077616.1"/>
    </source>
</evidence>
<reference evidence="3" key="1">
    <citation type="submission" date="2023-06" db="EMBL/GenBank/DDBJ databases">
        <authorList>
            <person name="Zhang S."/>
        </authorList>
    </citation>
    <scope>NUCLEOTIDE SEQUENCE</scope>
    <source>
        <strain evidence="3">SG2303</strain>
    </source>
</reference>
<dbReference type="EMBL" id="JAUEDK010000078">
    <property type="protein sequence ID" value="MDN0077616.1"/>
    <property type="molecule type" value="Genomic_DNA"/>
</dbReference>
<dbReference type="InterPro" id="IPR029052">
    <property type="entry name" value="Metallo-depent_PP-like"/>
</dbReference>
<accession>A0ABT7XV05</accession>
<dbReference type="SUPFAM" id="SSF56300">
    <property type="entry name" value="Metallo-dependent phosphatases"/>
    <property type="match status" value="1"/>
</dbReference>
<evidence type="ECO:0000256" key="1">
    <source>
        <dbReference type="ARBA" id="ARBA00005662"/>
    </source>
</evidence>
<comment type="caution">
    <text evidence="3">The sequence shown here is derived from an EMBL/GenBank/DDBJ whole genome shotgun (WGS) entry which is preliminary data.</text>
</comment>
<gene>
    <name evidence="3" type="ORF">QU481_22610</name>
</gene>
<keyword evidence="4" id="KW-1185">Reference proteome</keyword>
<proteinExistence type="inferred from homology"/>
<dbReference type="InterPro" id="IPR019079">
    <property type="entry name" value="Capsule_synth_CapA"/>
</dbReference>
<evidence type="ECO:0000259" key="2">
    <source>
        <dbReference type="SMART" id="SM00854"/>
    </source>
</evidence>
<dbReference type="PANTHER" id="PTHR33393:SF11">
    <property type="entry name" value="POLYGLUTAMINE SYNTHESIS ACCESSORY PROTEIN RV0574C-RELATED"/>
    <property type="match status" value="1"/>
</dbReference>
<protein>
    <submittedName>
        <fullName evidence="3">CapA family protein</fullName>
        <ecNumber evidence="3">3.1.-.-</ecNumber>
    </submittedName>
</protein>
<organism evidence="3 4">
    <name type="scientific">Crenobacter oryzisoli</name>
    <dbReference type="NCBI Taxonomy" id="3056844"/>
    <lineage>
        <taxon>Bacteria</taxon>
        <taxon>Pseudomonadati</taxon>
        <taxon>Pseudomonadota</taxon>
        <taxon>Betaproteobacteria</taxon>
        <taxon>Neisseriales</taxon>
        <taxon>Neisseriaceae</taxon>
        <taxon>Crenobacter</taxon>
    </lineage>
</organism>
<dbReference type="GO" id="GO:0016787">
    <property type="term" value="F:hydrolase activity"/>
    <property type="evidence" value="ECO:0007669"/>
    <property type="project" value="UniProtKB-KW"/>
</dbReference>
<dbReference type="Proteomes" id="UP001168540">
    <property type="component" value="Unassembled WGS sequence"/>
</dbReference>
<dbReference type="Pfam" id="PF09587">
    <property type="entry name" value="PGA_cap"/>
    <property type="match status" value="1"/>
</dbReference>
<feature type="domain" description="Capsule synthesis protein CapA" evidence="2">
    <location>
        <begin position="3"/>
        <end position="250"/>
    </location>
</feature>
<evidence type="ECO:0000313" key="4">
    <source>
        <dbReference type="Proteomes" id="UP001168540"/>
    </source>
</evidence>
<keyword evidence="3" id="KW-0378">Hydrolase</keyword>
<dbReference type="CDD" id="cd07381">
    <property type="entry name" value="MPP_CapA"/>
    <property type="match status" value="1"/>
</dbReference>
<comment type="similarity">
    <text evidence="1">Belongs to the CapA family.</text>
</comment>
<name>A0ABT7XV05_9NEIS</name>
<dbReference type="SMART" id="SM00854">
    <property type="entry name" value="PGA_cap"/>
    <property type="match status" value="1"/>
</dbReference>
<dbReference type="Gene3D" id="3.60.21.10">
    <property type="match status" value="1"/>
</dbReference>